<gene>
    <name evidence="5" type="ORF">GNZ13_10840</name>
</gene>
<comment type="caution">
    <text evidence="5">The sequence shown here is derived from an EMBL/GenBank/DDBJ whole genome shotgun (WGS) entry which is preliminary data.</text>
</comment>
<dbReference type="CDD" id="cd07377">
    <property type="entry name" value="WHTH_GntR"/>
    <property type="match status" value="1"/>
</dbReference>
<dbReference type="SUPFAM" id="SSF46785">
    <property type="entry name" value="Winged helix' DNA-binding domain"/>
    <property type="match status" value="1"/>
</dbReference>
<evidence type="ECO:0000313" key="6">
    <source>
        <dbReference type="Proteomes" id="UP000655523"/>
    </source>
</evidence>
<dbReference type="InterPro" id="IPR000524">
    <property type="entry name" value="Tscrpt_reg_HTH_GntR"/>
</dbReference>
<accession>A0A972NKL4</accession>
<organism evidence="5 6">
    <name type="scientific">Paraburkholderia elongata</name>
    <dbReference type="NCBI Taxonomy" id="2675747"/>
    <lineage>
        <taxon>Bacteria</taxon>
        <taxon>Pseudomonadati</taxon>
        <taxon>Pseudomonadota</taxon>
        <taxon>Betaproteobacteria</taxon>
        <taxon>Burkholderiales</taxon>
        <taxon>Burkholderiaceae</taxon>
        <taxon>Paraburkholderia</taxon>
    </lineage>
</organism>
<dbReference type="PROSITE" id="PS50949">
    <property type="entry name" value="HTH_GNTR"/>
    <property type="match status" value="1"/>
</dbReference>
<dbReference type="SUPFAM" id="SSF48008">
    <property type="entry name" value="GntR ligand-binding domain-like"/>
    <property type="match status" value="1"/>
</dbReference>
<dbReference type="SMART" id="SM00895">
    <property type="entry name" value="FCD"/>
    <property type="match status" value="1"/>
</dbReference>
<dbReference type="GO" id="GO:0003700">
    <property type="term" value="F:DNA-binding transcription factor activity"/>
    <property type="evidence" value="ECO:0007669"/>
    <property type="project" value="InterPro"/>
</dbReference>
<evidence type="ECO:0000256" key="1">
    <source>
        <dbReference type="ARBA" id="ARBA00023015"/>
    </source>
</evidence>
<dbReference type="Pfam" id="PF00392">
    <property type="entry name" value="GntR"/>
    <property type="match status" value="1"/>
</dbReference>
<dbReference type="InterPro" id="IPR036388">
    <property type="entry name" value="WH-like_DNA-bd_sf"/>
</dbReference>
<evidence type="ECO:0000313" key="5">
    <source>
        <dbReference type="EMBL" id="NPT55086.1"/>
    </source>
</evidence>
<proteinExistence type="predicted"/>
<dbReference type="PANTHER" id="PTHR43537">
    <property type="entry name" value="TRANSCRIPTIONAL REGULATOR, GNTR FAMILY"/>
    <property type="match status" value="1"/>
</dbReference>
<keyword evidence="1" id="KW-0805">Transcription regulation</keyword>
<keyword evidence="6" id="KW-1185">Reference proteome</keyword>
<dbReference type="InterPro" id="IPR036390">
    <property type="entry name" value="WH_DNA-bd_sf"/>
</dbReference>
<dbReference type="Proteomes" id="UP000655523">
    <property type="component" value="Unassembled WGS sequence"/>
</dbReference>
<feature type="domain" description="HTH gntR-type" evidence="4">
    <location>
        <begin position="44"/>
        <end position="111"/>
    </location>
</feature>
<dbReference type="Pfam" id="PF07729">
    <property type="entry name" value="FCD"/>
    <property type="match status" value="1"/>
</dbReference>
<protein>
    <submittedName>
        <fullName evidence="5">FCD domain-containing protein</fullName>
    </submittedName>
</protein>
<dbReference type="PANTHER" id="PTHR43537:SF5">
    <property type="entry name" value="UXU OPERON TRANSCRIPTIONAL REGULATOR"/>
    <property type="match status" value="1"/>
</dbReference>
<reference evidence="5 6" key="1">
    <citation type="submission" date="2019-11" db="EMBL/GenBank/DDBJ databases">
        <title>Metabolism of dissolved organic matter in forest soils.</title>
        <authorList>
            <person name="Cyle K.T."/>
            <person name="Wilhelm R.C."/>
            <person name="Martinez C.E."/>
        </authorList>
    </citation>
    <scope>NUCLEOTIDE SEQUENCE [LARGE SCALE GENOMIC DNA]</scope>
    <source>
        <strain evidence="5 6">5N</strain>
    </source>
</reference>
<evidence type="ECO:0000256" key="3">
    <source>
        <dbReference type="ARBA" id="ARBA00023163"/>
    </source>
</evidence>
<dbReference type="AlphaFoldDB" id="A0A972NKL4"/>
<keyword evidence="3" id="KW-0804">Transcription</keyword>
<dbReference type="GO" id="GO:0003677">
    <property type="term" value="F:DNA binding"/>
    <property type="evidence" value="ECO:0007669"/>
    <property type="project" value="UniProtKB-KW"/>
</dbReference>
<dbReference type="RefSeq" id="WP_172163414.1">
    <property type="nucleotide sequence ID" value="NZ_WOEZ01000050.1"/>
</dbReference>
<dbReference type="EMBL" id="WOEZ01000050">
    <property type="protein sequence ID" value="NPT55086.1"/>
    <property type="molecule type" value="Genomic_DNA"/>
</dbReference>
<dbReference type="InterPro" id="IPR008920">
    <property type="entry name" value="TF_FadR/GntR_C"/>
</dbReference>
<dbReference type="Gene3D" id="1.20.120.530">
    <property type="entry name" value="GntR ligand-binding domain-like"/>
    <property type="match status" value="1"/>
</dbReference>
<name>A0A972NKL4_9BURK</name>
<dbReference type="InterPro" id="IPR011711">
    <property type="entry name" value="GntR_C"/>
</dbReference>
<dbReference type="Gene3D" id="1.10.10.10">
    <property type="entry name" value="Winged helix-like DNA-binding domain superfamily/Winged helix DNA-binding domain"/>
    <property type="match status" value="1"/>
</dbReference>
<sequence length="258" mass="29041">MRRAKIFLPNYNSSCDRHYSSSFPYLAKMTKEKLDHARSGAEEQSAVDRIISAIRLGVTEGLLVPGQRLVEADLTRRFGVSRGPVREALRRLVAEGLLTHERNKGISVRQLTRKEISDLYKIRERLQALAARLAAENIGKEGRKAVLREMRAEAMKASKASDWHRYFDLNDRCHAVIVEMSDNPQLIQLIEQFNIHFFRLPFRRALAADIPNMHVGLDAAIAAIVRGDADAAEFAMTAHVHAIANATNLVPDSFFKTP</sequence>
<evidence type="ECO:0000256" key="2">
    <source>
        <dbReference type="ARBA" id="ARBA00023125"/>
    </source>
</evidence>
<evidence type="ECO:0000259" key="4">
    <source>
        <dbReference type="PROSITE" id="PS50949"/>
    </source>
</evidence>
<dbReference type="SMART" id="SM00345">
    <property type="entry name" value="HTH_GNTR"/>
    <property type="match status" value="1"/>
</dbReference>
<dbReference type="PRINTS" id="PR00035">
    <property type="entry name" value="HTHGNTR"/>
</dbReference>
<keyword evidence="2" id="KW-0238">DNA-binding</keyword>